<proteinExistence type="predicted"/>
<dbReference type="InterPro" id="IPR008991">
    <property type="entry name" value="Translation_prot_SH3-like_sf"/>
</dbReference>
<gene>
    <name evidence="2" type="ORF">LCGC14_2617880</name>
</gene>
<dbReference type="InterPro" id="IPR020599">
    <property type="entry name" value="Transl_elong_fac_P/YeiP"/>
</dbReference>
<dbReference type="EMBL" id="LAZR01044599">
    <property type="protein sequence ID" value="KKL04258.1"/>
    <property type="molecule type" value="Genomic_DNA"/>
</dbReference>
<feature type="non-terminal residue" evidence="2">
    <location>
        <position position="89"/>
    </location>
</feature>
<dbReference type="Pfam" id="PF08207">
    <property type="entry name" value="EFP_N"/>
    <property type="match status" value="1"/>
</dbReference>
<dbReference type="GO" id="GO:0005737">
    <property type="term" value="C:cytoplasm"/>
    <property type="evidence" value="ECO:0007669"/>
    <property type="project" value="TreeGrafter"/>
</dbReference>
<dbReference type="FunFam" id="2.30.30.30:FF:000003">
    <property type="entry name" value="Elongation factor P"/>
    <property type="match status" value="1"/>
</dbReference>
<dbReference type="PANTHER" id="PTHR30053:SF12">
    <property type="entry name" value="ELONGATION FACTOR P (EF-P) FAMILY PROTEIN"/>
    <property type="match status" value="1"/>
</dbReference>
<evidence type="ECO:0000313" key="2">
    <source>
        <dbReference type="EMBL" id="KKL04258.1"/>
    </source>
</evidence>
<dbReference type="AlphaFoldDB" id="A0A0F9CWM3"/>
<dbReference type="Gene3D" id="2.30.30.30">
    <property type="match status" value="1"/>
</dbReference>
<reference evidence="2" key="1">
    <citation type="journal article" date="2015" name="Nature">
        <title>Complex archaea that bridge the gap between prokaryotes and eukaryotes.</title>
        <authorList>
            <person name="Spang A."/>
            <person name="Saw J.H."/>
            <person name="Jorgensen S.L."/>
            <person name="Zaremba-Niedzwiedzka K."/>
            <person name="Martijn J."/>
            <person name="Lind A.E."/>
            <person name="van Eijk R."/>
            <person name="Schleper C."/>
            <person name="Guy L."/>
            <person name="Ettema T.J."/>
        </authorList>
    </citation>
    <scope>NUCLEOTIDE SEQUENCE</scope>
</reference>
<dbReference type="PANTHER" id="PTHR30053">
    <property type="entry name" value="ELONGATION FACTOR P"/>
    <property type="match status" value="1"/>
</dbReference>
<dbReference type="InterPro" id="IPR014722">
    <property type="entry name" value="Rib_uL2_dom2"/>
</dbReference>
<sequence length="89" mass="10247">MSELSVNDIKTSMKVEIDNDPYVVVSNQFVKPGKGQAFNRIRVKNLLTSRTVEKTYKSTEKLKLADVEETRMRLLYLEQEAAVFMSDET</sequence>
<dbReference type="InterPro" id="IPR013185">
    <property type="entry name" value="Transl_elong_KOW-like"/>
</dbReference>
<feature type="domain" description="Translation elongation factor KOW-like" evidence="1">
    <location>
        <begin position="5"/>
        <end position="62"/>
    </location>
</feature>
<evidence type="ECO:0000259" key="1">
    <source>
        <dbReference type="Pfam" id="PF08207"/>
    </source>
</evidence>
<comment type="caution">
    <text evidence="2">The sequence shown here is derived from an EMBL/GenBank/DDBJ whole genome shotgun (WGS) entry which is preliminary data.</text>
</comment>
<organism evidence="2">
    <name type="scientific">marine sediment metagenome</name>
    <dbReference type="NCBI Taxonomy" id="412755"/>
    <lineage>
        <taxon>unclassified sequences</taxon>
        <taxon>metagenomes</taxon>
        <taxon>ecological metagenomes</taxon>
    </lineage>
</organism>
<dbReference type="GO" id="GO:0003746">
    <property type="term" value="F:translation elongation factor activity"/>
    <property type="evidence" value="ECO:0007669"/>
    <property type="project" value="TreeGrafter"/>
</dbReference>
<name>A0A0F9CWM3_9ZZZZ</name>
<dbReference type="SUPFAM" id="SSF50104">
    <property type="entry name" value="Translation proteins SH3-like domain"/>
    <property type="match status" value="1"/>
</dbReference>
<protein>
    <recommendedName>
        <fullName evidence="1">Translation elongation factor KOW-like domain-containing protein</fullName>
    </recommendedName>
</protein>
<accession>A0A0F9CWM3</accession>